<sequence length="271" mass="30958">MGYDIPIVSQDPKLHREVGLMIASTSTLIAISNIYHSIIMVIHNKHAIFKLNLVAAVLLLANSIAQLCAYFISEFPCTWRYLVFTVSLTISIISLDTILYLKAKSVQTKPWLITIIYVFLRLLHLVVWVKLLLNIRIIKIGDNSCSSLARTYEMLIFIALETIIIIYLTVLFLAIIYLQYKESPRTIYSLLLKDGLIFSLSICFIYFLITIFQLTNLMSLKDLFSIEWAVSSKIMTDQVWRSHLRHADGLNPSESACVDAFNMNLTAIEIK</sequence>
<keyword evidence="1" id="KW-0812">Transmembrane</keyword>
<name>A0A1Y1YH28_9FUNG</name>
<dbReference type="EMBL" id="MCFE01000136">
    <property type="protein sequence ID" value="ORX97279.1"/>
    <property type="molecule type" value="Genomic_DNA"/>
</dbReference>
<comment type="caution">
    <text evidence="2">The sequence shown here is derived from an EMBL/GenBank/DDBJ whole genome shotgun (WGS) entry which is preliminary data.</text>
</comment>
<evidence type="ECO:0000313" key="2">
    <source>
        <dbReference type="EMBL" id="ORX97279.1"/>
    </source>
</evidence>
<evidence type="ECO:0000256" key="1">
    <source>
        <dbReference type="SAM" id="Phobius"/>
    </source>
</evidence>
<keyword evidence="3" id="KW-1185">Reference proteome</keyword>
<organism evidence="2 3">
    <name type="scientific">Basidiobolus meristosporus CBS 931.73</name>
    <dbReference type="NCBI Taxonomy" id="1314790"/>
    <lineage>
        <taxon>Eukaryota</taxon>
        <taxon>Fungi</taxon>
        <taxon>Fungi incertae sedis</taxon>
        <taxon>Zoopagomycota</taxon>
        <taxon>Entomophthoromycotina</taxon>
        <taxon>Basidiobolomycetes</taxon>
        <taxon>Basidiobolales</taxon>
        <taxon>Basidiobolaceae</taxon>
        <taxon>Basidiobolus</taxon>
    </lineage>
</organism>
<keyword evidence="1" id="KW-0472">Membrane</keyword>
<reference evidence="2 3" key="1">
    <citation type="submission" date="2016-07" db="EMBL/GenBank/DDBJ databases">
        <title>Pervasive Adenine N6-methylation of Active Genes in Fungi.</title>
        <authorList>
            <consortium name="DOE Joint Genome Institute"/>
            <person name="Mondo S.J."/>
            <person name="Dannebaum R.O."/>
            <person name="Kuo R.C."/>
            <person name="Labutti K."/>
            <person name="Haridas S."/>
            <person name="Kuo A."/>
            <person name="Salamov A."/>
            <person name="Ahrendt S.R."/>
            <person name="Lipzen A."/>
            <person name="Sullivan W."/>
            <person name="Andreopoulos W.B."/>
            <person name="Clum A."/>
            <person name="Lindquist E."/>
            <person name="Daum C."/>
            <person name="Ramamoorthy G.K."/>
            <person name="Gryganskyi A."/>
            <person name="Culley D."/>
            <person name="Magnuson J.K."/>
            <person name="James T.Y."/>
            <person name="O'Malley M.A."/>
            <person name="Stajich J.E."/>
            <person name="Spatafora J.W."/>
            <person name="Visel A."/>
            <person name="Grigoriev I.V."/>
        </authorList>
    </citation>
    <scope>NUCLEOTIDE SEQUENCE [LARGE SCALE GENOMIC DNA]</scope>
    <source>
        <strain evidence="2 3">CBS 931.73</strain>
    </source>
</reference>
<protein>
    <recommendedName>
        <fullName evidence="4">G-protein coupled receptors family 1 profile domain-containing protein</fullName>
    </recommendedName>
</protein>
<feature type="transmembrane region" description="Helical" evidence="1">
    <location>
        <begin position="79"/>
        <end position="99"/>
    </location>
</feature>
<feature type="transmembrane region" description="Helical" evidence="1">
    <location>
        <begin position="111"/>
        <end position="135"/>
    </location>
</feature>
<proteinExistence type="predicted"/>
<evidence type="ECO:0000313" key="3">
    <source>
        <dbReference type="Proteomes" id="UP000193498"/>
    </source>
</evidence>
<feature type="transmembrane region" description="Helical" evidence="1">
    <location>
        <begin position="53"/>
        <end position="73"/>
    </location>
</feature>
<dbReference type="Proteomes" id="UP000193498">
    <property type="component" value="Unassembled WGS sequence"/>
</dbReference>
<feature type="transmembrane region" description="Helical" evidence="1">
    <location>
        <begin position="20"/>
        <end position="41"/>
    </location>
</feature>
<evidence type="ECO:0008006" key="4">
    <source>
        <dbReference type="Google" id="ProtNLM"/>
    </source>
</evidence>
<dbReference type="InParanoid" id="A0A1Y1YH28"/>
<accession>A0A1Y1YH28</accession>
<keyword evidence="1" id="KW-1133">Transmembrane helix</keyword>
<dbReference type="AlphaFoldDB" id="A0A1Y1YH28"/>
<gene>
    <name evidence="2" type="ORF">K493DRAFT_314160</name>
</gene>
<feature type="transmembrane region" description="Helical" evidence="1">
    <location>
        <begin position="190"/>
        <end position="214"/>
    </location>
</feature>
<feature type="transmembrane region" description="Helical" evidence="1">
    <location>
        <begin position="155"/>
        <end position="178"/>
    </location>
</feature>